<dbReference type="AlphaFoldDB" id="A0A1A9RW05"/>
<dbReference type="EMBL" id="LXSL01000026">
    <property type="protein sequence ID" value="OAM27037.1"/>
    <property type="molecule type" value="Genomic_DNA"/>
</dbReference>
<dbReference type="Gene3D" id="1.10.10.1400">
    <property type="entry name" value="Terminase, small subunit, N-terminal DNA-binding domain, HTH motif"/>
    <property type="match status" value="1"/>
</dbReference>
<evidence type="ECO:0000313" key="4">
    <source>
        <dbReference type="Proteomes" id="UP000077885"/>
    </source>
</evidence>
<dbReference type="InterPro" id="IPR052404">
    <property type="entry name" value="SPP1-like_terminase"/>
</dbReference>
<dbReference type="OrthoDB" id="8227562at2"/>
<dbReference type="Pfam" id="PF03592">
    <property type="entry name" value="Terminase_2"/>
    <property type="match status" value="1"/>
</dbReference>
<organism evidence="3 4">
    <name type="scientific">Eikenella longinqua</name>
    <dbReference type="NCBI Taxonomy" id="1795827"/>
    <lineage>
        <taxon>Bacteria</taxon>
        <taxon>Pseudomonadati</taxon>
        <taxon>Pseudomonadota</taxon>
        <taxon>Betaproteobacteria</taxon>
        <taxon>Neisseriales</taxon>
        <taxon>Neisseriaceae</taxon>
        <taxon>Eikenella</taxon>
    </lineage>
</organism>
<keyword evidence="2" id="KW-0231">Viral genome packaging</keyword>
<comment type="caution">
    <text evidence="3">The sequence shown here is derived from an EMBL/GenBank/DDBJ whole genome shotgun (WGS) entry which is preliminary data.</text>
</comment>
<sequence length="148" mass="16584">MTPKQERFVEEYLVDLNATQAAIRAGYSEQTARQIGAQNLSKLVIQQAIEAARNKRSERVELTQDEVVRDLRELRDICMGRKPVRITEVVKNAQLGEVTAREVEVYALEPTGAGKALDLLGKHLGMFVDKVEDVTPTPPKIVVELSRE</sequence>
<dbReference type="PANTHER" id="PTHR41328">
    <property type="entry name" value="TERMINASE SMALL SUBUNIT-RELATED"/>
    <property type="match status" value="1"/>
</dbReference>
<dbReference type="InterPro" id="IPR038713">
    <property type="entry name" value="Terminase_Gp1_N_sf"/>
</dbReference>
<accession>A0A1A9RW05</accession>
<evidence type="ECO:0000256" key="1">
    <source>
        <dbReference type="ARBA" id="ARBA00022612"/>
    </source>
</evidence>
<gene>
    <name evidence="3" type="ORF">A7P95_07295</name>
</gene>
<name>A0A1A9RW05_9NEIS</name>
<keyword evidence="4" id="KW-1185">Reference proteome</keyword>
<dbReference type="Proteomes" id="UP000077885">
    <property type="component" value="Unassembled WGS sequence"/>
</dbReference>
<dbReference type="InterPro" id="IPR005335">
    <property type="entry name" value="Terminase_ssu"/>
</dbReference>
<dbReference type="PANTHER" id="PTHR41328:SF2">
    <property type="entry name" value="TERMINASE SMALL SUBUNIT"/>
    <property type="match status" value="1"/>
</dbReference>
<evidence type="ECO:0000313" key="3">
    <source>
        <dbReference type="EMBL" id="OAM27037.1"/>
    </source>
</evidence>
<dbReference type="GO" id="GO:0051276">
    <property type="term" value="P:chromosome organization"/>
    <property type="evidence" value="ECO:0007669"/>
    <property type="project" value="InterPro"/>
</dbReference>
<evidence type="ECO:0008006" key="5">
    <source>
        <dbReference type="Google" id="ProtNLM"/>
    </source>
</evidence>
<proteinExistence type="predicted"/>
<dbReference type="STRING" id="1795827.A7P95_07295"/>
<reference evidence="4" key="1">
    <citation type="submission" date="2016-05" db="EMBL/GenBank/DDBJ databases">
        <title>Draft genome of Corynebacterium afermentans subsp. afermentans LCDC 88199T.</title>
        <authorList>
            <person name="Bernier A.-M."/>
            <person name="Bernard K."/>
        </authorList>
    </citation>
    <scope>NUCLEOTIDE SEQUENCE [LARGE SCALE GENOMIC DNA]</scope>
    <source>
        <strain evidence="4">NML02-A-017</strain>
    </source>
</reference>
<evidence type="ECO:0000256" key="2">
    <source>
        <dbReference type="ARBA" id="ARBA00023219"/>
    </source>
</evidence>
<protein>
    <recommendedName>
        <fullName evidence="5">Terminase</fullName>
    </recommendedName>
</protein>
<keyword evidence="1" id="KW-1188">Viral release from host cell</keyword>